<dbReference type="Pfam" id="PF00207">
    <property type="entry name" value="A2M"/>
    <property type="match status" value="1"/>
</dbReference>
<reference evidence="6 7" key="1">
    <citation type="journal article" date="2012" name="Extremophiles">
        <title>Thermotomaculum hydrothermale gen. nov., sp. nov., a novel heterotrophic thermophile within the phylum Acidobacteria from a deep-sea hydrothermal vent chimney in the Southern Okinawa Trough.</title>
        <authorList>
            <person name="Izumi H."/>
            <person name="Nunoura T."/>
            <person name="Miyazaki M."/>
            <person name="Mino S."/>
            <person name="Toki T."/>
            <person name="Takai K."/>
            <person name="Sako Y."/>
            <person name="Sawabe T."/>
            <person name="Nakagawa S."/>
        </authorList>
    </citation>
    <scope>NUCLEOTIDE SEQUENCE [LARGE SCALE GENOMIC DNA]</scope>
    <source>
        <strain evidence="6 7">AC55</strain>
    </source>
</reference>
<dbReference type="SMART" id="SM01360">
    <property type="entry name" value="A2M"/>
    <property type="match status" value="1"/>
</dbReference>
<dbReference type="InterPro" id="IPR051802">
    <property type="entry name" value="YfhM-like"/>
</dbReference>
<keyword evidence="3" id="KW-0472">Membrane</keyword>
<dbReference type="InterPro" id="IPR041246">
    <property type="entry name" value="Bact_MG10"/>
</dbReference>
<dbReference type="KEGG" id="thyd:TTHT_2094"/>
<dbReference type="InterPro" id="IPR021868">
    <property type="entry name" value="Alpha_2_Macroglob_MG3"/>
</dbReference>
<dbReference type="InterPro" id="IPR011625">
    <property type="entry name" value="A2M_N_BRD"/>
</dbReference>
<dbReference type="RefSeq" id="WP_201327842.1">
    <property type="nucleotide sequence ID" value="NZ_AP017470.1"/>
</dbReference>
<dbReference type="CDD" id="cd02891">
    <property type="entry name" value="A2M_like"/>
    <property type="match status" value="1"/>
</dbReference>
<keyword evidence="3" id="KW-0812">Transmembrane</keyword>
<accession>A0A7R6PQL8</accession>
<evidence type="ECO:0000259" key="5">
    <source>
        <dbReference type="SMART" id="SM01360"/>
    </source>
</evidence>
<keyword evidence="3" id="KW-1133">Transmembrane helix</keyword>
<evidence type="ECO:0008006" key="8">
    <source>
        <dbReference type="Google" id="ProtNLM"/>
    </source>
</evidence>
<dbReference type="EMBL" id="AP017470">
    <property type="protein sequence ID" value="BBB33531.1"/>
    <property type="molecule type" value="Genomic_DNA"/>
</dbReference>
<dbReference type="PANTHER" id="PTHR40094">
    <property type="entry name" value="ALPHA-2-MACROGLOBULIN HOMOLOG"/>
    <property type="match status" value="1"/>
</dbReference>
<feature type="domain" description="Alpha-2-macroglobulin" evidence="5">
    <location>
        <begin position="1120"/>
        <end position="1209"/>
    </location>
</feature>
<dbReference type="SMART" id="SM01359">
    <property type="entry name" value="A2M_N_2"/>
    <property type="match status" value="1"/>
</dbReference>
<organism evidence="6 7">
    <name type="scientific">Thermotomaculum hydrothermale</name>
    <dbReference type="NCBI Taxonomy" id="981385"/>
    <lineage>
        <taxon>Bacteria</taxon>
        <taxon>Pseudomonadati</taxon>
        <taxon>Acidobacteriota</taxon>
        <taxon>Holophagae</taxon>
        <taxon>Thermotomaculales</taxon>
        <taxon>Thermotomaculaceae</taxon>
        <taxon>Thermotomaculum</taxon>
    </lineage>
</organism>
<gene>
    <name evidence="6" type="ORF">TTHT_2094</name>
</gene>
<dbReference type="Pfam" id="PF11974">
    <property type="entry name" value="bMG3"/>
    <property type="match status" value="1"/>
</dbReference>
<dbReference type="Pfam" id="PF01835">
    <property type="entry name" value="MG2"/>
    <property type="match status" value="1"/>
</dbReference>
<feature type="transmembrane region" description="Helical" evidence="3">
    <location>
        <begin position="5"/>
        <end position="23"/>
    </location>
</feature>
<evidence type="ECO:0000259" key="4">
    <source>
        <dbReference type="SMART" id="SM01359"/>
    </source>
</evidence>
<evidence type="ECO:0000313" key="6">
    <source>
        <dbReference type="EMBL" id="BBB33531.1"/>
    </source>
</evidence>
<dbReference type="InterPro" id="IPR008930">
    <property type="entry name" value="Terpenoid_cyclase/PrenylTrfase"/>
</dbReference>
<sequence length="1777" mass="201423">MKKKLFIWIVLIVVIIAGVKILLPERKKPQTYKKPKNLKSKAINVKAKLEPYGDLDYFPENLTIYFSEPIFGTSGVIIDKREISNFIEIKPSLKTEGKWLNSNTFYLKLLSKPSPDTEYTVFVKKIPLKRKLNLKFKSQKFSFKTPALKPLSVTALSAKNGKGKIKVRFNFSVNISDIQNFIKIRDKNGTNCEIYSVNYLTKYGETNKDTLILTFNIKKAGVYTILFKQGIKSLDGFKTSRDYTIKFSAGFPSLPIFIKKVRVNDLGDMYSINFRLVTLKNKPVTLKKEFIKNLITISPEIEFSAYPTKGNLSITGKFKPGENYTVILFSGLTGTNGETLKNDYRTTVSIPNHKPKLMFLYKGRYFGTKGAWKFPLVAKRLKEVKCDLYLIPPKNITTWYSYTGASYWDVDYFGKLIKSDYKIKIPVNSSGLYFIDLKKFIPKVEKGIYVLKAKSYSNETDRYYRDKTKFTISNITIIAKWNEKYVNVFVVNSNDASPVKNAKIIVFDNANIEKGRAVTDSKGFASINVGGDKSSYLITAQTENDWNYLKLGDSMLPTSNFDIKGDTSLRDYIGYLYFERDLYRPGEKVHFGVIIRKNKTYNPLSIPVKVVITNPEGKKVKELNSVTDENGFSEFEFKTSPSFSTGKYRFSLFVADKEVYSAFAFIEAFAPERMTIKAKFPEKINLKQPFTIETEAFYLFGAPASGETLKGEISIEEIPFSPEGYRNYSFGPLPYYYQKSKVNKTISPIKVDKNGKANIKVQIKPLPDFHNPVNIKAYLEVSEAGSGRVTKKVFNKVVYPKNYYIGLNCTASKVTSGVPLKIKGVIVSKNGKTLTKDEKLKYTIYRVAYNYSYYYYDSFSWRKNSTLIPLTKEKELTAKNGKFEITYTPQTSYDDIVIEVRGSENFAQLFVSGWGWWGNEQAETPETLIIQPDKKQYDYGEKATIKTAIPFEGKILWTVEADNIIEYKWQEAKGKVSTYEFKIPEGYPCVYVSALLVHTGDNYLVERAYGVKRVKITPKKFKLDLKIDTPKTLKPGNYMTINLKGDAQFEATIAIVDEGVLQITNFKSPNPFDGVMRPIALGLDSADGFGWLIKKYLATGGGEGAPQKKGFAQPQFTKIVSIWSGKLKSDSNGNLKYKVKIPQYNGKLRVMVAAVSKEKLGGISKYVTVKSDIIATPTIPRFLTQGDKFQIPVTLINTKDSIIKGKLKAKITNANIPEFSKEFTLSPQGKKTIFIPLIAGEKLGSFKISISVFAENKKQYSEDFKIPLFPATAKTVETKTLTVNTNKQNIKPYFENYVGLGYEGEIYVSTIPGLSKLYMTKMLLGYPYGCIEQVSTKTFAMIKLKKLLPFIDEKITLEKYREYVQNGIGQILSMQTFSGGFSYWPGGSEPERWATAYATLVLLEAKNSGFSVPQSSIDAALNYIQSLDSIPPLGYYVLSKTGRLQKNPSLLQQLENIVTNEKLDFPTTMWYAATFYNCGNSDFANLLYQKDLYLQPDQKERLYDDFYTPLKGEAVRIYVGEEINYDKNVIAKLIQNLAEDLSKREMLYYYTTQEIAWSMFAIGNFVEKNVENISFNAVLKIDGKSIKGKFEKGIYKFRAYNLPDKNDIVVSCNKTPFYVEIVHNGYRKNIKQNAVSNGVTISEELLDYKTGNKINSLKQGDLGILKVTFTSSKYYPNCAIEIPLAGGLEPENPRLTSANLPEWAYSEFSPDYIDIRDEKIIVFSSIEKNSQTLYLIVRAVTPGEFYLAPASASVMYKPFVNGKSKPQKVIVKKANGF</sequence>
<dbReference type="PANTHER" id="PTHR40094:SF1">
    <property type="entry name" value="UBIQUITIN DOMAIN-CONTAINING PROTEIN"/>
    <property type="match status" value="1"/>
</dbReference>
<dbReference type="GO" id="GO:0004866">
    <property type="term" value="F:endopeptidase inhibitor activity"/>
    <property type="evidence" value="ECO:0007669"/>
    <property type="project" value="InterPro"/>
</dbReference>
<evidence type="ECO:0000256" key="3">
    <source>
        <dbReference type="SAM" id="Phobius"/>
    </source>
</evidence>
<protein>
    <recommendedName>
        <fullName evidence="8">Alpha-2-macroglobulin domain protein</fullName>
    </recommendedName>
</protein>
<dbReference type="InterPro" id="IPR041203">
    <property type="entry name" value="Bact_A2M_MG5"/>
</dbReference>
<dbReference type="Pfam" id="PF17973">
    <property type="entry name" value="bMG10"/>
    <property type="match status" value="1"/>
</dbReference>
<proteinExistence type="inferred from homology"/>
<dbReference type="Proteomes" id="UP000595564">
    <property type="component" value="Chromosome"/>
</dbReference>
<name>A0A7R6PQL8_9BACT</name>
<evidence type="ECO:0000256" key="2">
    <source>
        <dbReference type="ARBA" id="ARBA00022729"/>
    </source>
</evidence>
<dbReference type="SUPFAM" id="SSF48239">
    <property type="entry name" value="Terpenoid cyclases/Protein prenyltransferases"/>
    <property type="match status" value="1"/>
</dbReference>
<feature type="domain" description="Alpha-2-macroglobulin bait region" evidence="4">
    <location>
        <begin position="928"/>
        <end position="1063"/>
    </location>
</feature>
<evidence type="ECO:0000256" key="1">
    <source>
        <dbReference type="ARBA" id="ARBA00010556"/>
    </source>
</evidence>
<keyword evidence="2" id="KW-0732">Signal</keyword>
<dbReference type="Pfam" id="PF07703">
    <property type="entry name" value="A2M_BRD"/>
    <property type="match status" value="1"/>
</dbReference>
<keyword evidence="7" id="KW-1185">Reference proteome</keyword>
<dbReference type="InterPro" id="IPR001599">
    <property type="entry name" value="Macroglobln_a2"/>
</dbReference>
<comment type="similarity">
    <text evidence="1">Belongs to the protease inhibitor I39 (alpha-2-macroglobulin) family. Bacterial alpha-2-macroglobulin subfamily.</text>
</comment>
<dbReference type="InterPro" id="IPR002890">
    <property type="entry name" value="MG2"/>
</dbReference>
<evidence type="ECO:0000313" key="7">
    <source>
        <dbReference type="Proteomes" id="UP000595564"/>
    </source>
</evidence>
<dbReference type="Pfam" id="PF17972">
    <property type="entry name" value="bMG5"/>
    <property type="match status" value="1"/>
</dbReference>
<dbReference type="Gene3D" id="2.60.40.1930">
    <property type="match status" value="1"/>
</dbReference>
<dbReference type="Gene3D" id="1.50.10.20">
    <property type="match status" value="1"/>
</dbReference>